<dbReference type="GO" id="GO:0016887">
    <property type="term" value="F:ATP hydrolysis activity"/>
    <property type="evidence" value="ECO:0007669"/>
    <property type="project" value="RHEA"/>
</dbReference>
<name>A0A067TXP9_GALM3</name>
<keyword evidence="7" id="KW-0539">Nucleus</keyword>
<dbReference type="EMBL" id="KL142367">
    <property type="protein sequence ID" value="KDR84769.1"/>
    <property type="molecule type" value="Genomic_DNA"/>
</dbReference>
<comment type="similarity">
    <text evidence="2 9">Belongs to the DEAD box helicase family. DEAH subfamily. FANCM sub-subfamily.</text>
</comment>
<dbReference type="Gene3D" id="3.40.50.300">
    <property type="entry name" value="P-loop containing nucleotide triphosphate hydrolases"/>
    <property type="match status" value="2"/>
</dbReference>
<feature type="region of interest" description="Disordered" evidence="10">
    <location>
        <begin position="1268"/>
        <end position="1311"/>
    </location>
</feature>
<dbReference type="InterPro" id="IPR044749">
    <property type="entry name" value="FANCM_DEXDc"/>
</dbReference>
<feature type="region of interest" description="Disordered" evidence="10">
    <location>
        <begin position="759"/>
        <end position="791"/>
    </location>
</feature>
<evidence type="ECO:0000259" key="12">
    <source>
        <dbReference type="PROSITE" id="PS51194"/>
    </source>
</evidence>
<evidence type="ECO:0000256" key="2">
    <source>
        <dbReference type="ARBA" id="ARBA00009889"/>
    </source>
</evidence>
<dbReference type="GO" id="GO:0000400">
    <property type="term" value="F:four-way junction DNA binding"/>
    <property type="evidence" value="ECO:0007669"/>
    <property type="project" value="TreeGrafter"/>
</dbReference>
<feature type="region of interest" description="Disordered" evidence="10">
    <location>
        <begin position="26"/>
        <end position="61"/>
    </location>
</feature>
<keyword evidence="5" id="KW-0347">Helicase</keyword>
<feature type="compositionally biased region" description="Low complexity" evidence="10">
    <location>
        <begin position="846"/>
        <end position="857"/>
    </location>
</feature>
<dbReference type="HOGENOM" id="CLU_002513_5_0_1"/>
<dbReference type="CDD" id="cd12091">
    <property type="entry name" value="FANCM_ID"/>
    <property type="match status" value="1"/>
</dbReference>
<accession>A0A067TXP9</accession>
<dbReference type="PROSITE" id="PS51194">
    <property type="entry name" value="HELICASE_CTER"/>
    <property type="match status" value="1"/>
</dbReference>
<feature type="region of interest" description="Disordered" evidence="10">
    <location>
        <begin position="1160"/>
        <end position="1237"/>
    </location>
</feature>
<dbReference type="OrthoDB" id="164902at2759"/>
<evidence type="ECO:0000256" key="6">
    <source>
        <dbReference type="ARBA" id="ARBA00022840"/>
    </source>
</evidence>
<dbReference type="GO" id="GO:0005634">
    <property type="term" value="C:nucleus"/>
    <property type="evidence" value="ECO:0007669"/>
    <property type="project" value="UniProtKB-SubCell"/>
</dbReference>
<dbReference type="Pfam" id="PF00271">
    <property type="entry name" value="Helicase_C"/>
    <property type="match status" value="1"/>
</dbReference>
<comment type="subunit">
    <text evidence="9">Interacts with the MHF histone-fold complex to form the FANCM-MHF complex.</text>
</comment>
<feature type="region of interest" description="Disordered" evidence="10">
    <location>
        <begin position="821"/>
        <end position="976"/>
    </location>
</feature>
<comment type="function">
    <text evidence="9">ATP-dependent DNA helicase involved in DNA damage repair by homologous recombination and in genome maintenance. Capable of unwinding D-loops. Plays a role in limiting crossover recombinants during mitotic DNA double-strand break (DSB) repair. Component of a FANCM-MHF complex which promotes gene conversion at blocked replication forks, probably by reversal of the stalled fork.</text>
</comment>
<dbReference type="InterPro" id="IPR014001">
    <property type="entry name" value="Helicase_ATP-bd"/>
</dbReference>
<dbReference type="STRING" id="685588.A0A067TXP9"/>
<dbReference type="GO" id="GO:0005524">
    <property type="term" value="F:ATP binding"/>
    <property type="evidence" value="ECO:0007669"/>
    <property type="project" value="UniProtKB-UniRule"/>
</dbReference>
<dbReference type="InterPro" id="IPR006935">
    <property type="entry name" value="Helicase/UvrB_N"/>
</dbReference>
<feature type="region of interest" description="Disordered" evidence="10">
    <location>
        <begin position="1047"/>
        <end position="1104"/>
    </location>
</feature>
<evidence type="ECO:0000313" key="13">
    <source>
        <dbReference type="EMBL" id="KDR84769.1"/>
    </source>
</evidence>
<keyword evidence="14" id="KW-1185">Reference proteome</keyword>
<organism evidence="13 14">
    <name type="scientific">Galerina marginata (strain CBS 339.88)</name>
    <dbReference type="NCBI Taxonomy" id="685588"/>
    <lineage>
        <taxon>Eukaryota</taxon>
        <taxon>Fungi</taxon>
        <taxon>Dikarya</taxon>
        <taxon>Basidiomycota</taxon>
        <taxon>Agaricomycotina</taxon>
        <taxon>Agaricomycetes</taxon>
        <taxon>Agaricomycetidae</taxon>
        <taxon>Agaricales</taxon>
        <taxon>Agaricineae</taxon>
        <taxon>Strophariaceae</taxon>
        <taxon>Galerina</taxon>
    </lineage>
</organism>
<dbReference type="PROSITE" id="PS51192">
    <property type="entry name" value="HELICASE_ATP_BIND_1"/>
    <property type="match status" value="1"/>
</dbReference>
<feature type="region of interest" description="Disordered" evidence="10">
    <location>
        <begin position="111"/>
        <end position="184"/>
    </location>
</feature>
<reference evidence="14" key="1">
    <citation type="journal article" date="2014" name="Proc. Natl. Acad. Sci. U.S.A.">
        <title>Extensive sampling of basidiomycete genomes demonstrates inadequacy of the white-rot/brown-rot paradigm for wood decay fungi.</title>
        <authorList>
            <person name="Riley R."/>
            <person name="Salamov A.A."/>
            <person name="Brown D.W."/>
            <person name="Nagy L.G."/>
            <person name="Floudas D."/>
            <person name="Held B.W."/>
            <person name="Levasseur A."/>
            <person name="Lombard V."/>
            <person name="Morin E."/>
            <person name="Otillar R."/>
            <person name="Lindquist E.A."/>
            <person name="Sun H."/>
            <person name="LaButti K.M."/>
            <person name="Schmutz J."/>
            <person name="Jabbour D."/>
            <person name="Luo H."/>
            <person name="Baker S.E."/>
            <person name="Pisabarro A.G."/>
            <person name="Walton J.D."/>
            <person name="Blanchette R.A."/>
            <person name="Henrissat B."/>
            <person name="Martin F."/>
            <person name="Cullen D."/>
            <person name="Hibbett D.S."/>
            <person name="Grigoriev I.V."/>
        </authorList>
    </citation>
    <scope>NUCLEOTIDE SEQUENCE [LARGE SCALE GENOMIC DNA]</scope>
    <source>
        <strain evidence="14">CBS 339.88</strain>
    </source>
</reference>
<dbReference type="PANTHER" id="PTHR14025:SF20">
    <property type="entry name" value="FANCONI ANEMIA GROUP M PROTEIN"/>
    <property type="match status" value="1"/>
</dbReference>
<keyword evidence="4" id="KW-0378">Hydrolase</keyword>
<dbReference type="GO" id="GO:0045003">
    <property type="term" value="P:double-strand break repair via synthesis-dependent strand annealing"/>
    <property type="evidence" value="ECO:0007669"/>
    <property type="project" value="TreeGrafter"/>
</dbReference>
<sequence>MSSDGYFDGDDFDASALEQLDAIEAAHLSPSKPKAPTKQSRTSTIAISRAPPPLTKEPSFYDMSFDVDENELAKLDTLIENAYLDKSQPVAGPSKMPRTTSNNKLQTTLFGDILPPTASSSSNKPRPQLERTKSAPRNPFGQQAPKTKTWDQTAFAKTGIRKPKPKVKGKGKAGDGDDGSEEENLEFEQFPAPFVSLGPPPPMKLIPDLLEAKHWIFPINRPKRDYQFNIVKNCLFENTLVALPTGLGKTFIAGVVMMNYYRWFPEGKVIFVAPTKPLVSQQINACHETCGIPAGDSIEMNGEVAASVRARHWSNKRVFFMTPQTLVNDLVKENCDVRDIVLLVIDEAHRGSGDYAYNQAIRFLMAKNPHFRVLALTATPGNNPEAVQSLIDGLHISRIEIRDENSLDLKQYIHKKHFVPHIIKANEDLAKIRDLLVKVMDPHIKPLQKAGVFFPSDNAISLHPYRPQIAMQTLKDKKFFVSLSLLGKLARAMLYLLTGSFGACYIFLEEVSNDKPDEDAEGGKRKNTASKRLKDDPNFRALMQELNMQHARGWAVHPKVEKLKSILINHFGSKLADEPGGEVDDTKIMVFSSYRGVVDEIVTELDKERPLIRAARFIGQGTDKQGKKGLAQKEQLEVIKKFKAGEYNVLVATCIGEEGLDIGEIDITVCYDADKAPTRMIQRFGRTGRKREGTIHALLAEGREEKNIEKAESTYKEVQKVVNKGELYELYGDVERLIPDHIKPECIERVVEIEEYVREDGRKKGSPKKRAPAAGTKRKRNDDFARNIPDGASTGFVSVRDLVVKGTKKRKKVTLAKDFDARGQDDDTDEDIESGRVLAPPRRTQSAAPGPSAAGKGAPKGKLKKSATLGGSKAHKKKKVKEYTSSQFSKQGADDSDDMDIEQGVVLPSISTKGKAKSRSRTPVLALSLTSDPSPEKQVDGSIIELSDSEYSHRSSKRKDPHSRDQTPTPNDDGFIADQDMAWLVDDDEDNLDFEIVDSSPVLPKRHAPALERIQVGDDSIEISRPVLRDDVVDTSDAGEAFADDSVQFIEPSGSGARPLSRKSPLRRSPSLAHQTFSPTLLSPSKKTNTLQHNSPSAWPSSSPLYQVKAKGKATMLPPALPRRFLASPYDPSHSIPEPSYPVRPLGNLAKRRRVVFDEPESPAMELPPASQHRLRRVESTPVRGKEKRDKRKSTKPSLLARNMNPLFDGEAAHSGDEVSEGCSNSEDDVESESDRMFLKNSPATQVSRSYNQSLVYRRSLLTQAQLNGDGPAFANRPVRPKPFGRIDGARDQHEVLPSSSPPPPDDELDHYLVGSFVVDDEEEIPYEAY</sequence>
<protein>
    <recommendedName>
        <fullName evidence="9">ATP-dependent DNA helicase</fullName>
        <ecNumber evidence="9">3.6.4.12</ecNumber>
    </recommendedName>
</protein>
<proteinExistence type="inferred from homology"/>
<feature type="compositionally biased region" description="Polar residues" evidence="10">
    <location>
        <begin position="37"/>
        <end position="46"/>
    </location>
</feature>
<feature type="compositionally biased region" description="Basic residues" evidence="10">
    <location>
        <begin position="159"/>
        <end position="171"/>
    </location>
</feature>
<dbReference type="CDD" id="cd18801">
    <property type="entry name" value="SF2_C_FANCM_Hef"/>
    <property type="match status" value="1"/>
</dbReference>
<dbReference type="GO" id="GO:0043138">
    <property type="term" value="F:3'-5' DNA helicase activity"/>
    <property type="evidence" value="ECO:0007669"/>
    <property type="project" value="InterPro"/>
</dbReference>
<comment type="catalytic activity">
    <reaction evidence="8 9">
        <text>ATP + H2O = ADP + phosphate + H(+)</text>
        <dbReference type="Rhea" id="RHEA:13065"/>
        <dbReference type="ChEBI" id="CHEBI:15377"/>
        <dbReference type="ChEBI" id="CHEBI:15378"/>
        <dbReference type="ChEBI" id="CHEBI:30616"/>
        <dbReference type="ChEBI" id="CHEBI:43474"/>
        <dbReference type="ChEBI" id="CHEBI:456216"/>
        <dbReference type="EC" id="3.6.4.12"/>
    </reaction>
</comment>
<comment type="subcellular location">
    <subcellularLocation>
        <location evidence="1 9">Nucleus</location>
    </subcellularLocation>
</comment>
<evidence type="ECO:0000256" key="9">
    <source>
        <dbReference type="RuleBase" id="RU367027"/>
    </source>
</evidence>
<dbReference type="SMART" id="SM00490">
    <property type="entry name" value="HELICc"/>
    <property type="match status" value="1"/>
</dbReference>
<gene>
    <name evidence="13" type="ORF">GALMADRAFT_217833</name>
</gene>
<dbReference type="EC" id="3.6.4.12" evidence="9"/>
<feature type="compositionally biased region" description="Basic residues" evidence="10">
    <location>
        <begin position="764"/>
        <end position="779"/>
    </location>
</feature>
<dbReference type="GO" id="GO:0009378">
    <property type="term" value="F:four-way junction helicase activity"/>
    <property type="evidence" value="ECO:0007669"/>
    <property type="project" value="TreeGrafter"/>
</dbReference>
<dbReference type="SMART" id="SM00487">
    <property type="entry name" value="DEXDc"/>
    <property type="match status" value="1"/>
</dbReference>
<evidence type="ECO:0000313" key="14">
    <source>
        <dbReference type="Proteomes" id="UP000027222"/>
    </source>
</evidence>
<feature type="compositionally biased region" description="Polar residues" evidence="10">
    <location>
        <begin position="1073"/>
        <end position="1104"/>
    </location>
</feature>
<feature type="compositionally biased region" description="Polar residues" evidence="10">
    <location>
        <begin position="140"/>
        <end position="152"/>
    </location>
</feature>
<dbReference type="FunFam" id="3.40.50.300:FF:000861">
    <property type="entry name" value="Fanconi anemia, complementation group M"/>
    <property type="match status" value="1"/>
</dbReference>
<dbReference type="InterPro" id="IPR039686">
    <property type="entry name" value="FANCM/Mph1-like_ID"/>
</dbReference>
<evidence type="ECO:0000256" key="4">
    <source>
        <dbReference type="ARBA" id="ARBA00022801"/>
    </source>
</evidence>
<dbReference type="Pfam" id="PF04851">
    <property type="entry name" value="ResIII"/>
    <property type="match status" value="1"/>
</dbReference>
<evidence type="ECO:0000256" key="8">
    <source>
        <dbReference type="ARBA" id="ARBA00047995"/>
    </source>
</evidence>
<dbReference type="SUPFAM" id="SSF52540">
    <property type="entry name" value="P-loop containing nucleoside triphosphate hydrolases"/>
    <property type="match status" value="1"/>
</dbReference>
<evidence type="ECO:0000256" key="10">
    <source>
        <dbReference type="SAM" id="MobiDB-lite"/>
    </source>
</evidence>
<feature type="region of interest" description="Disordered" evidence="10">
    <location>
        <begin position="83"/>
        <end position="102"/>
    </location>
</feature>
<feature type="domain" description="Helicase ATP-binding" evidence="11">
    <location>
        <begin position="230"/>
        <end position="398"/>
    </location>
</feature>
<keyword evidence="6" id="KW-0067">ATP-binding</keyword>
<dbReference type="PANTHER" id="PTHR14025">
    <property type="entry name" value="FANCONI ANEMIA GROUP M FANCM FAMILY MEMBER"/>
    <property type="match status" value="1"/>
</dbReference>
<dbReference type="GO" id="GO:0036297">
    <property type="term" value="P:interstrand cross-link repair"/>
    <property type="evidence" value="ECO:0007669"/>
    <property type="project" value="TreeGrafter"/>
</dbReference>
<feature type="domain" description="Helicase C-terminal" evidence="12">
    <location>
        <begin position="567"/>
        <end position="738"/>
    </location>
</feature>
<evidence type="ECO:0000256" key="1">
    <source>
        <dbReference type="ARBA" id="ARBA00004123"/>
    </source>
</evidence>
<evidence type="ECO:0000256" key="5">
    <source>
        <dbReference type="ARBA" id="ARBA00022806"/>
    </source>
</evidence>
<evidence type="ECO:0000256" key="7">
    <source>
        <dbReference type="ARBA" id="ARBA00023242"/>
    </source>
</evidence>
<dbReference type="InterPro" id="IPR001650">
    <property type="entry name" value="Helicase_C-like"/>
</dbReference>
<dbReference type="InterPro" id="IPR027417">
    <property type="entry name" value="P-loop_NTPase"/>
</dbReference>
<evidence type="ECO:0000259" key="11">
    <source>
        <dbReference type="PROSITE" id="PS51192"/>
    </source>
</evidence>
<keyword evidence="3" id="KW-0547">Nucleotide-binding</keyword>
<dbReference type="Proteomes" id="UP000027222">
    <property type="component" value="Unassembled WGS sequence"/>
</dbReference>
<evidence type="ECO:0000256" key="3">
    <source>
        <dbReference type="ARBA" id="ARBA00022741"/>
    </source>
</evidence>
<dbReference type="CDD" id="cd18033">
    <property type="entry name" value="DEXDc_FANCM"/>
    <property type="match status" value="1"/>
</dbReference>